<sequence>MSRFAKETRDLALVMNKSVTCGEVEKAIAEASSFVESVELFDVYEGLQVGPEKKSMAFTVTFAPKEEEFTTEAVDGYVKKILKNLNNKLGVELRS</sequence>
<protein>
    <submittedName>
        <fullName evidence="2">Phenylalanyl-tRNA synthetase beta chain</fullName>
        <ecNumber evidence="2">6.1.1.20</ecNumber>
    </submittedName>
</protein>
<gene>
    <name evidence="2" type="ORF">LEA_07114</name>
</gene>
<keyword evidence="2" id="KW-0030">Aminoacyl-tRNA synthetase</keyword>
<dbReference type="GO" id="GO:0004826">
    <property type="term" value="F:phenylalanine-tRNA ligase activity"/>
    <property type="evidence" value="ECO:0007669"/>
    <property type="project" value="UniProtKB-EC"/>
</dbReference>
<evidence type="ECO:0000313" key="2">
    <source>
        <dbReference type="EMBL" id="EKC71719.1"/>
    </source>
</evidence>
<dbReference type="AlphaFoldDB" id="K1TVP5"/>
<dbReference type="SUPFAM" id="SSF54991">
    <property type="entry name" value="Anticodon-binding domain of PheRS"/>
    <property type="match status" value="1"/>
</dbReference>
<dbReference type="InterPro" id="IPR005121">
    <property type="entry name" value="Fdx_antiC-bd"/>
</dbReference>
<accession>K1TVP5</accession>
<dbReference type="EMBL" id="AJWY01004673">
    <property type="protein sequence ID" value="EKC71719.1"/>
    <property type="molecule type" value="Genomic_DNA"/>
</dbReference>
<organism evidence="2">
    <name type="scientific">human gut metagenome</name>
    <dbReference type="NCBI Taxonomy" id="408170"/>
    <lineage>
        <taxon>unclassified sequences</taxon>
        <taxon>metagenomes</taxon>
        <taxon>organismal metagenomes</taxon>
    </lineage>
</organism>
<dbReference type="PROSITE" id="PS51447">
    <property type="entry name" value="FDX_ACB"/>
    <property type="match status" value="1"/>
</dbReference>
<dbReference type="SMART" id="SM00896">
    <property type="entry name" value="FDX-ACB"/>
    <property type="match status" value="1"/>
</dbReference>
<feature type="domain" description="FDX-ACB" evidence="1">
    <location>
        <begin position="2"/>
        <end position="94"/>
    </location>
</feature>
<keyword evidence="2" id="KW-0436">Ligase</keyword>
<comment type="caution">
    <text evidence="2">The sequence shown here is derived from an EMBL/GenBank/DDBJ whole genome shotgun (WGS) entry which is preliminary data.</text>
</comment>
<dbReference type="Pfam" id="PF03147">
    <property type="entry name" value="FDX-ACB"/>
    <property type="match status" value="1"/>
</dbReference>
<evidence type="ECO:0000259" key="1">
    <source>
        <dbReference type="PROSITE" id="PS51447"/>
    </source>
</evidence>
<reference evidence="2" key="1">
    <citation type="journal article" date="2013" name="Environ. Microbiol.">
        <title>Microbiota from the distal guts of lean and obese adolescents exhibit partial functional redundancy besides clear differences in community structure.</title>
        <authorList>
            <person name="Ferrer M."/>
            <person name="Ruiz A."/>
            <person name="Lanza F."/>
            <person name="Haange S.B."/>
            <person name="Oberbach A."/>
            <person name="Till H."/>
            <person name="Bargiela R."/>
            <person name="Campoy C."/>
            <person name="Segura M.T."/>
            <person name="Richter M."/>
            <person name="von Bergen M."/>
            <person name="Seifert J."/>
            <person name="Suarez A."/>
        </authorList>
    </citation>
    <scope>NUCLEOTIDE SEQUENCE</scope>
</reference>
<dbReference type="InterPro" id="IPR036690">
    <property type="entry name" value="Fdx_antiC-bd_sf"/>
</dbReference>
<dbReference type="EC" id="6.1.1.20" evidence="2"/>
<name>K1TVP5_9ZZZZ</name>
<proteinExistence type="predicted"/>
<dbReference type="Gene3D" id="3.30.70.380">
    <property type="entry name" value="Ferrodoxin-fold anticodon-binding domain"/>
    <property type="match status" value="1"/>
</dbReference>